<dbReference type="Proteomes" id="UP000245910">
    <property type="component" value="Chromosome II"/>
</dbReference>
<proteinExistence type="predicted"/>
<keyword evidence="1" id="KW-0539">Nucleus</keyword>
<evidence type="ECO:0000313" key="5">
    <source>
        <dbReference type="Proteomes" id="UP000245910"/>
    </source>
</evidence>
<dbReference type="EMBL" id="LN649230">
    <property type="protein sequence ID" value="CEI62833.1"/>
    <property type="molecule type" value="Genomic_DNA"/>
</dbReference>
<dbReference type="GO" id="GO:0000981">
    <property type="term" value="F:DNA-binding transcription factor activity, RNA polymerase II-specific"/>
    <property type="evidence" value="ECO:0007669"/>
    <property type="project" value="InterPro"/>
</dbReference>
<dbReference type="AlphaFoldDB" id="A0A2L2T549"/>
<dbReference type="Gene3D" id="4.10.240.10">
    <property type="entry name" value="Zn(2)-C6 fungal-type DNA-binding domain"/>
    <property type="match status" value="1"/>
</dbReference>
<dbReference type="InterPro" id="IPR001138">
    <property type="entry name" value="Zn2Cys6_DnaBD"/>
</dbReference>
<reference evidence="5" key="1">
    <citation type="submission" date="2014-10" db="EMBL/GenBank/DDBJ databases">
        <authorList>
            <person name="King R."/>
        </authorList>
    </citation>
    <scope>NUCLEOTIDE SEQUENCE [LARGE SCALE GENOMIC DNA]</scope>
    <source>
        <strain evidence="5">A3/5</strain>
    </source>
</reference>
<dbReference type="GO" id="GO:0008270">
    <property type="term" value="F:zinc ion binding"/>
    <property type="evidence" value="ECO:0007669"/>
    <property type="project" value="InterPro"/>
</dbReference>
<accession>A0A2L2T549</accession>
<dbReference type="PROSITE" id="PS00463">
    <property type="entry name" value="ZN2_CY6_FUNGAL_1"/>
    <property type="match status" value="1"/>
</dbReference>
<feature type="region of interest" description="Disordered" evidence="2">
    <location>
        <begin position="49"/>
        <end position="133"/>
    </location>
</feature>
<evidence type="ECO:0000259" key="3">
    <source>
        <dbReference type="PROSITE" id="PS50048"/>
    </source>
</evidence>
<evidence type="ECO:0000256" key="2">
    <source>
        <dbReference type="SAM" id="MobiDB-lite"/>
    </source>
</evidence>
<keyword evidence="5" id="KW-1185">Reference proteome</keyword>
<dbReference type="STRING" id="56646.A0A2L2T549"/>
<dbReference type="CDD" id="cd00067">
    <property type="entry name" value="GAL4"/>
    <property type="match status" value="1"/>
</dbReference>
<dbReference type="PROSITE" id="PS50048">
    <property type="entry name" value="ZN2_CY6_FUNGAL_2"/>
    <property type="match status" value="1"/>
</dbReference>
<evidence type="ECO:0000313" key="4">
    <source>
        <dbReference type="EMBL" id="CEI62833.1"/>
    </source>
</evidence>
<sequence>MSSSGARLPLRAGGACVRCRKGKTKCVYENGRPPCKNCSKGMHDCYLPSESLQHHGGGSPARHASHPHRPRDNVPTVAAPTAERQPVVGAAPTRHAQTGSDNNPLSRSPSKRFGGHRSLLFSTPGGSADSLHSSHHQTLALQASACPSVFSS</sequence>
<dbReference type="Pfam" id="PF00172">
    <property type="entry name" value="Zn_clus"/>
    <property type="match status" value="1"/>
</dbReference>
<name>A0A2L2T549_9HYPO</name>
<evidence type="ECO:0000256" key="1">
    <source>
        <dbReference type="ARBA" id="ARBA00023242"/>
    </source>
</evidence>
<protein>
    <recommendedName>
        <fullName evidence="3">Zn(2)-C6 fungal-type domain-containing protein</fullName>
    </recommendedName>
</protein>
<dbReference type="SUPFAM" id="SSF57701">
    <property type="entry name" value="Zn2/Cys6 DNA-binding domain"/>
    <property type="match status" value="1"/>
</dbReference>
<organism evidence="4 5">
    <name type="scientific">Fusarium venenatum</name>
    <dbReference type="NCBI Taxonomy" id="56646"/>
    <lineage>
        <taxon>Eukaryota</taxon>
        <taxon>Fungi</taxon>
        <taxon>Dikarya</taxon>
        <taxon>Ascomycota</taxon>
        <taxon>Pezizomycotina</taxon>
        <taxon>Sordariomycetes</taxon>
        <taxon>Hypocreomycetidae</taxon>
        <taxon>Hypocreales</taxon>
        <taxon>Nectriaceae</taxon>
        <taxon>Fusarium</taxon>
    </lineage>
</organism>
<feature type="compositionally biased region" description="Polar residues" evidence="2">
    <location>
        <begin position="95"/>
        <end position="108"/>
    </location>
</feature>
<dbReference type="InterPro" id="IPR036864">
    <property type="entry name" value="Zn2-C6_fun-type_DNA-bd_sf"/>
</dbReference>
<feature type="domain" description="Zn(2)-C6 fungal-type" evidence="3">
    <location>
        <begin position="15"/>
        <end position="47"/>
    </location>
</feature>